<dbReference type="GeneID" id="25416986"/>
<dbReference type="GO" id="GO:0016787">
    <property type="term" value="F:hydrolase activity"/>
    <property type="evidence" value="ECO:0007669"/>
    <property type="project" value="UniProtKB-KW"/>
</dbReference>
<accession>A0A074WNJ9</accession>
<dbReference type="OrthoDB" id="17560at2759"/>
<reference evidence="2 3" key="1">
    <citation type="journal article" date="2014" name="BMC Genomics">
        <title>Genome sequencing of four Aureobasidium pullulans varieties: biotechnological potential, stress tolerance, and description of new species.</title>
        <authorList>
            <person name="Gostin Ar C."/>
            <person name="Ohm R.A."/>
            <person name="Kogej T."/>
            <person name="Sonjak S."/>
            <person name="Turk M."/>
            <person name="Zajc J."/>
            <person name="Zalar P."/>
            <person name="Grube M."/>
            <person name="Sun H."/>
            <person name="Han J."/>
            <person name="Sharma A."/>
            <person name="Chiniquy J."/>
            <person name="Ngan C.Y."/>
            <person name="Lipzen A."/>
            <person name="Barry K."/>
            <person name="Grigoriev I.V."/>
            <person name="Gunde-Cimerman N."/>
        </authorList>
    </citation>
    <scope>NUCLEOTIDE SEQUENCE [LARGE SCALE GENOMIC DNA]</scope>
    <source>
        <strain evidence="2 3">CBS 147.97</strain>
    </source>
</reference>
<dbReference type="Pfam" id="PF01738">
    <property type="entry name" value="DLH"/>
    <property type="match status" value="1"/>
</dbReference>
<dbReference type="AlphaFoldDB" id="A0A074WNJ9"/>
<dbReference type="PANTHER" id="PTHR17630">
    <property type="entry name" value="DIENELACTONE HYDROLASE"/>
    <property type="match status" value="1"/>
</dbReference>
<feature type="domain" description="Dienelactone hydrolase" evidence="1">
    <location>
        <begin position="28"/>
        <end position="272"/>
    </location>
</feature>
<name>A0A074WNJ9_9PEZI</name>
<dbReference type="EMBL" id="KL584710">
    <property type="protein sequence ID" value="KEQ73129.1"/>
    <property type="molecule type" value="Genomic_DNA"/>
</dbReference>
<dbReference type="HOGENOM" id="CLU_054590_2_3_1"/>
<organism evidence="2 3">
    <name type="scientific">Aureobasidium namibiae CBS 147.97</name>
    <dbReference type="NCBI Taxonomy" id="1043004"/>
    <lineage>
        <taxon>Eukaryota</taxon>
        <taxon>Fungi</taxon>
        <taxon>Dikarya</taxon>
        <taxon>Ascomycota</taxon>
        <taxon>Pezizomycotina</taxon>
        <taxon>Dothideomycetes</taxon>
        <taxon>Dothideomycetidae</taxon>
        <taxon>Dothideales</taxon>
        <taxon>Saccotheciaceae</taxon>
        <taxon>Aureobasidium</taxon>
    </lineage>
</organism>
<protein>
    <submittedName>
        <fullName evidence="2">Alpha/beta-hydrolase</fullName>
    </submittedName>
</protein>
<dbReference type="SUPFAM" id="SSF53474">
    <property type="entry name" value="alpha/beta-Hydrolases"/>
    <property type="match status" value="1"/>
</dbReference>
<dbReference type="RefSeq" id="XP_013427332.1">
    <property type="nucleotide sequence ID" value="XM_013571878.1"/>
</dbReference>
<dbReference type="Proteomes" id="UP000027730">
    <property type="component" value="Unassembled WGS sequence"/>
</dbReference>
<keyword evidence="2" id="KW-0378">Hydrolase</keyword>
<sequence length="280" mass="31058">MSCPECFSGHVSLDEPLGNIEQVYGRRTYVAKPPSGKQPLGIVVIIADAFGMPFVNNQILADHYAALGQYTVYLPDFMDGGEAPVRMMYNIAYFSESSWLWKPYYAVAFAMDLMPHLWRNRMGVCWPRMTSWFSALRSDVSLPIAAAGFCWGGLHAVMLTHDRADTKLPSGRPLIDASFVAHPSNLVVPGDIEKVKLPLSIAIGDDDFVMPLHQARQAEQMLEKSGDAQAEVVFYSGARHGFAVRASRSTPDSKETRQAKEAEEQAIAWFKKQFAAVGHQ</sequence>
<gene>
    <name evidence="2" type="ORF">M436DRAFT_82385</name>
</gene>
<keyword evidence="3" id="KW-1185">Reference proteome</keyword>
<proteinExistence type="predicted"/>
<dbReference type="Gene3D" id="3.40.50.1820">
    <property type="entry name" value="alpha/beta hydrolase"/>
    <property type="match status" value="1"/>
</dbReference>
<evidence type="ECO:0000259" key="1">
    <source>
        <dbReference type="Pfam" id="PF01738"/>
    </source>
</evidence>
<evidence type="ECO:0000313" key="2">
    <source>
        <dbReference type="EMBL" id="KEQ73129.1"/>
    </source>
</evidence>
<dbReference type="STRING" id="1043004.A0A074WNJ9"/>
<dbReference type="InterPro" id="IPR002925">
    <property type="entry name" value="Dienelactn_hydro"/>
</dbReference>
<dbReference type="PANTHER" id="PTHR17630:SF105">
    <property type="entry name" value="DIENELACTONE HYDROLASE FAMILY PROTEIN (AFU_ORTHOLOGUE AFUA_4G08790)"/>
    <property type="match status" value="1"/>
</dbReference>
<evidence type="ECO:0000313" key="3">
    <source>
        <dbReference type="Proteomes" id="UP000027730"/>
    </source>
</evidence>
<dbReference type="InterPro" id="IPR029058">
    <property type="entry name" value="AB_hydrolase_fold"/>
</dbReference>